<dbReference type="Proteomes" id="UP000800038">
    <property type="component" value="Unassembled WGS sequence"/>
</dbReference>
<name>A0A6A5S2L8_9PLEO</name>
<feature type="signal peptide" evidence="1">
    <location>
        <begin position="1"/>
        <end position="20"/>
    </location>
</feature>
<keyword evidence="3" id="KW-1185">Reference proteome</keyword>
<dbReference type="AlphaFoldDB" id="A0A6A5S2L8"/>
<protein>
    <recommendedName>
        <fullName evidence="4">Extracellular membrane protein CFEM domain-containing protein</fullName>
    </recommendedName>
</protein>
<evidence type="ECO:0000313" key="2">
    <source>
        <dbReference type="EMBL" id="KAF1934935.1"/>
    </source>
</evidence>
<organism evidence="2 3">
    <name type="scientific">Clathrospora elynae</name>
    <dbReference type="NCBI Taxonomy" id="706981"/>
    <lineage>
        <taxon>Eukaryota</taxon>
        <taxon>Fungi</taxon>
        <taxon>Dikarya</taxon>
        <taxon>Ascomycota</taxon>
        <taxon>Pezizomycotina</taxon>
        <taxon>Dothideomycetes</taxon>
        <taxon>Pleosporomycetidae</taxon>
        <taxon>Pleosporales</taxon>
        <taxon>Diademaceae</taxon>
        <taxon>Clathrospora</taxon>
    </lineage>
</organism>
<sequence length="85" mass="8704">MVRILSLAAMVLAIALGAQAAHNCQCLFSDGSHCCATSSAYGPGESCQTVCNGAVRSSDQKACSAGGKWSSVSGWNSQFRAGCNR</sequence>
<proteinExistence type="predicted"/>
<reference evidence="2" key="1">
    <citation type="journal article" date="2020" name="Stud. Mycol.">
        <title>101 Dothideomycetes genomes: a test case for predicting lifestyles and emergence of pathogens.</title>
        <authorList>
            <person name="Haridas S."/>
            <person name="Albert R."/>
            <person name="Binder M."/>
            <person name="Bloem J."/>
            <person name="Labutti K."/>
            <person name="Salamov A."/>
            <person name="Andreopoulos B."/>
            <person name="Baker S."/>
            <person name="Barry K."/>
            <person name="Bills G."/>
            <person name="Bluhm B."/>
            <person name="Cannon C."/>
            <person name="Castanera R."/>
            <person name="Culley D."/>
            <person name="Daum C."/>
            <person name="Ezra D."/>
            <person name="Gonzalez J."/>
            <person name="Henrissat B."/>
            <person name="Kuo A."/>
            <person name="Liang C."/>
            <person name="Lipzen A."/>
            <person name="Lutzoni F."/>
            <person name="Magnuson J."/>
            <person name="Mondo S."/>
            <person name="Nolan M."/>
            <person name="Ohm R."/>
            <person name="Pangilinan J."/>
            <person name="Park H.-J."/>
            <person name="Ramirez L."/>
            <person name="Alfaro M."/>
            <person name="Sun H."/>
            <person name="Tritt A."/>
            <person name="Yoshinaga Y."/>
            <person name="Zwiers L.-H."/>
            <person name="Turgeon B."/>
            <person name="Goodwin S."/>
            <person name="Spatafora J."/>
            <person name="Crous P."/>
            <person name="Grigoriev I."/>
        </authorList>
    </citation>
    <scope>NUCLEOTIDE SEQUENCE</scope>
    <source>
        <strain evidence="2">CBS 161.51</strain>
    </source>
</reference>
<evidence type="ECO:0000256" key="1">
    <source>
        <dbReference type="SAM" id="SignalP"/>
    </source>
</evidence>
<dbReference type="EMBL" id="ML976342">
    <property type="protein sequence ID" value="KAF1934935.1"/>
    <property type="molecule type" value="Genomic_DNA"/>
</dbReference>
<accession>A0A6A5S2L8</accession>
<feature type="chain" id="PRO_5025479951" description="Extracellular membrane protein CFEM domain-containing protein" evidence="1">
    <location>
        <begin position="21"/>
        <end position="85"/>
    </location>
</feature>
<gene>
    <name evidence="2" type="ORF">EJ02DRAFT_439560</name>
</gene>
<evidence type="ECO:0000313" key="3">
    <source>
        <dbReference type="Proteomes" id="UP000800038"/>
    </source>
</evidence>
<keyword evidence="1" id="KW-0732">Signal</keyword>
<dbReference type="OrthoDB" id="2818448at2759"/>
<evidence type="ECO:0008006" key="4">
    <source>
        <dbReference type="Google" id="ProtNLM"/>
    </source>
</evidence>